<dbReference type="KEGG" id="vg:77946989"/>
<organism evidence="1 2">
    <name type="scientific">Synechococcus phage S-H34</name>
    <dbReference type="NCBI Taxonomy" id="2718942"/>
    <lineage>
        <taxon>Viruses</taxon>
        <taxon>Duplodnaviria</taxon>
        <taxon>Heunggongvirae</taxon>
        <taxon>Uroviricota</taxon>
        <taxon>Caudoviricetes</taxon>
        <taxon>Pantevenvirales</taxon>
        <taxon>Kyanoviridae</taxon>
        <taxon>Makaravirus</taxon>
        <taxon>Makaravirus thirtyfour</taxon>
    </lineage>
</organism>
<name>A0A6G8R6T7_9CAUD</name>
<accession>A0A6G8R6T7</accession>
<sequence length="130" mass="15180">MKYEYKFHFGVKKTSVYEYAAIGLILDVCKSLCIKFLGVTEEQFIEAVDEANRNWFKNQKLNDYVIKNNEWLELRINRDVDAAIEDYKTLTGEPMEVIIEPPTFTEELEGETPLGGELRLTAPYKKDYEL</sequence>
<proteinExistence type="predicted"/>
<protein>
    <submittedName>
        <fullName evidence="1">Uncharacterized protein</fullName>
    </submittedName>
</protein>
<evidence type="ECO:0000313" key="1">
    <source>
        <dbReference type="EMBL" id="QIN97111.1"/>
    </source>
</evidence>
<dbReference type="EMBL" id="MT162467">
    <property type="protein sequence ID" value="QIN97111.1"/>
    <property type="molecule type" value="Genomic_DNA"/>
</dbReference>
<dbReference type="GeneID" id="77946989"/>
<keyword evidence="2" id="KW-1185">Reference proteome</keyword>
<dbReference type="Proteomes" id="UP000501900">
    <property type="component" value="Genome"/>
</dbReference>
<evidence type="ECO:0000313" key="2">
    <source>
        <dbReference type="Proteomes" id="UP000501900"/>
    </source>
</evidence>
<reference evidence="1 2" key="1">
    <citation type="submission" date="2020-03" db="EMBL/GenBank/DDBJ databases">
        <title>The Isolation and Genome Sequence of a Novel Cyanophage S-H34 from the Huanghai Sea, China.</title>
        <authorList>
            <person name="Jiang T."/>
        </authorList>
    </citation>
    <scope>NUCLEOTIDE SEQUENCE [LARGE SCALE GENOMIC DNA]</scope>
</reference>
<dbReference type="RefSeq" id="YP_010670779.1">
    <property type="nucleotide sequence ID" value="NC_070965.1"/>
</dbReference>